<dbReference type="NCBIfam" id="NF037997">
    <property type="entry name" value="Na_Pi_symport"/>
    <property type="match status" value="1"/>
</dbReference>
<feature type="transmembrane region" description="Helical" evidence="6">
    <location>
        <begin position="148"/>
        <end position="166"/>
    </location>
</feature>
<dbReference type="GO" id="GO:0005436">
    <property type="term" value="F:sodium:phosphate symporter activity"/>
    <property type="evidence" value="ECO:0007669"/>
    <property type="project" value="InterPro"/>
</dbReference>
<dbReference type="AlphaFoldDB" id="A0A2N0UXU7"/>
<dbReference type="RefSeq" id="WP_101028805.1">
    <property type="nucleotide sequence ID" value="NZ_CABMMZ010000038.1"/>
</dbReference>
<evidence type="ECO:0000256" key="1">
    <source>
        <dbReference type="ARBA" id="ARBA00004651"/>
    </source>
</evidence>
<dbReference type="Pfam" id="PF01895">
    <property type="entry name" value="PhoU"/>
    <property type="match status" value="2"/>
</dbReference>
<dbReference type="PANTHER" id="PTHR10010">
    <property type="entry name" value="SOLUTE CARRIER FAMILY 34 SODIUM PHOSPHATE , MEMBER 2-RELATED"/>
    <property type="match status" value="1"/>
</dbReference>
<evidence type="ECO:0000256" key="2">
    <source>
        <dbReference type="ARBA" id="ARBA00022475"/>
    </source>
</evidence>
<keyword evidence="4 6" id="KW-1133">Transmembrane helix</keyword>
<dbReference type="Pfam" id="PF02690">
    <property type="entry name" value="Na_Pi_cotrans"/>
    <property type="match status" value="1"/>
</dbReference>
<name>A0A2N0UXU7_9FIRM</name>
<dbReference type="InterPro" id="IPR026022">
    <property type="entry name" value="PhoU_dom"/>
</dbReference>
<feature type="domain" description="PhoU" evidence="7">
    <location>
        <begin position="461"/>
        <end position="540"/>
    </location>
</feature>
<dbReference type="GO" id="GO:0005886">
    <property type="term" value="C:plasma membrane"/>
    <property type="evidence" value="ECO:0007669"/>
    <property type="project" value="UniProtKB-SubCell"/>
</dbReference>
<organism evidence="8 9">
    <name type="scientific">Ruminococcus bromii</name>
    <dbReference type="NCBI Taxonomy" id="40518"/>
    <lineage>
        <taxon>Bacteria</taxon>
        <taxon>Bacillati</taxon>
        <taxon>Bacillota</taxon>
        <taxon>Clostridia</taxon>
        <taxon>Eubacteriales</taxon>
        <taxon>Oscillospiraceae</taxon>
        <taxon>Ruminococcus</taxon>
    </lineage>
</organism>
<evidence type="ECO:0000256" key="3">
    <source>
        <dbReference type="ARBA" id="ARBA00022692"/>
    </source>
</evidence>
<evidence type="ECO:0000256" key="4">
    <source>
        <dbReference type="ARBA" id="ARBA00022989"/>
    </source>
</evidence>
<evidence type="ECO:0000313" key="9">
    <source>
        <dbReference type="Proteomes" id="UP000233425"/>
    </source>
</evidence>
<feature type="transmembrane region" description="Helical" evidence="6">
    <location>
        <begin position="292"/>
        <end position="310"/>
    </location>
</feature>
<proteinExistence type="predicted"/>
<evidence type="ECO:0000259" key="7">
    <source>
        <dbReference type="Pfam" id="PF01895"/>
    </source>
</evidence>
<comment type="subcellular location">
    <subcellularLocation>
        <location evidence="1">Cell membrane</location>
        <topology evidence="1">Multi-pass membrane protein</topology>
    </subcellularLocation>
</comment>
<evidence type="ECO:0000313" key="8">
    <source>
        <dbReference type="EMBL" id="PKD31822.1"/>
    </source>
</evidence>
<dbReference type="InterPro" id="IPR038078">
    <property type="entry name" value="PhoU-like_sf"/>
</dbReference>
<comment type="caution">
    <text evidence="8">The sequence shown here is derived from an EMBL/GenBank/DDBJ whole genome shotgun (WGS) entry which is preliminary data.</text>
</comment>
<dbReference type="NCBIfam" id="TIGR00704">
    <property type="entry name" value="NaPi_cotrn_rel"/>
    <property type="match status" value="1"/>
</dbReference>
<evidence type="ECO:0000256" key="6">
    <source>
        <dbReference type="SAM" id="Phobius"/>
    </source>
</evidence>
<keyword evidence="5 6" id="KW-0472">Membrane</keyword>
<protein>
    <submittedName>
        <fullName evidence="8">PhoU-like phosphate uptake regulator</fullName>
    </submittedName>
</protein>
<keyword evidence="2" id="KW-1003">Cell membrane</keyword>
<feature type="transmembrane region" description="Helical" evidence="6">
    <location>
        <begin position="119"/>
        <end position="136"/>
    </location>
</feature>
<dbReference type="InterPro" id="IPR003841">
    <property type="entry name" value="Na/Pi_transpt"/>
</dbReference>
<dbReference type="Proteomes" id="UP000233425">
    <property type="component" value="Unassembled WGS sequence"/>
</dbReference>
<keyword evidence="3 6" id="KW-0812">Transmembrane</keyword>
<dbReference type="InterPro" id="IPR004633">
    <property type="entry name" value="NaPi_cotrn-rel/YqeW-like"/>
</dbReference>
<dbReference type="PANTHER" id="PTHR10010:SF46">
    <property type="entry name" value="SODIUM-DEPENDENT PHOSPHATE TRANSPORT PROTEIN 2B"/>
    <property type="match status" value="1"/>
</dbReference>
<dbReference type="GO" id="GO:0044341">
    <property type="term" value="P:sodium-dependent phosphate transport"/>
    <property type="evidence" value="ECO:0007669"/>
    <property type="project" value="InterPro"/>
</dbReference>
<dbReference type="SUPFAM" id="SSF109755">
    <property type="entry name" value="PhoU-like"/>
    <property type="match status" value="1"/>
</dbReference>
<feature type="domain" description="PhoU" evidence="7">
    <location>
        <begin position="354"/>
        <end position="438"/>
    </location>
</feature>
<accession>A0A2N0UXU7</accession>
<dbReference type="Gene3D" id="1.20.58.220">
    <property type="entry name" value="Phosphate transport system protein phou homolog 2, domain 2"/>
    <property type="match status" value="1"/>
</dbReference>
<evidence type="ECO:0000256" key="5">
    <source>
        <dbReference type="ARBA" id="ARBA00023136"/>
    </source>
</evidence>
<dbReference type="EMBL" id="NNSR01000038">
    <property type="protein sequence ID" value="PKD31822.1"/>
    <property type="molecule type" value="Genomic_DNA"/>
</dbReference>
<feature type="transmembrane region" description="Helical" evidence="6">
    <location>
        <begin position="50"/>
        <end position="74"/>
    </location>
</feature>
<keyword evidence="9" id="KW-1185">Reference proteome</keyword>
<feature type="transmembrane region" description="Helical" evidence="6">
    <location>
        <begin position="186"/>
        <end position="212"/>
    </location>
</feature>
<reference evidence="8" key="1">
    <citation type="journal article" date="2018" name="Environ. Microbiol.">
        <title>Sporulation capability and amylosome conservation among diverse human colonic and rumen isolates of the keystone starch-degrader Ruminococcus bromii.</title>
        <authorList>
            <person name="Mukhopadhya I."/>
            <person name="Morais S."/>
            <person name="Laverde-Gomez J."/>
            <person name="Sheridan P.O."/>
            <person name="Walker A.W."/>
            <person name="Kelly W."/>
            <person name="Klieve A.V."/>
            <person name="Ouwerkerk D."/>
            <person name="Duncan S.H."/>
            <person name="Louis P."/>
            <person name="Koropatkin N."/>
            <person name="Cockburn D."/>
            <person name="Kibler R."/>
            <person name="Cooper P.J."/>
            <person name="Sandoval C."/>
            <person name="Crost E."/>
            <person name="Juge N."/>
            <person name="Bayer E.A."/>
            <person name="Flint H.J."/>
        </authorList>
    </citation>
    <scope>NUCLEOTIDE SEQUENCE [LARGE SCALE GENOMIC DNA]</scope>
    <source>
        <strain evidence="8">ATCC 27255</strain>
    </source>
</reference>
<sequence length="598" mass="64903">MDLFMVLQLLCGLALFLFGMNSMGDGLESLSGGKLEKTLEKMTNSTMKGFILGAAVTAVIQSSSATTVMVVGFVNSGIMKLRQAIGIIMGANVGTTITSWILSLSGIEGDSLVMQLLKPSSFSAVFAFVGIILLMFCNSEKKKHLGTIFLGFGILMVGMDQMSAAVEPLSNDPTFTGFLTLFNNPVFGILAGALLTAIIQSSSASVGILQALSKTGAISYSMAIPIVMGQNIGTCVTALISCIGAKKNAKRAAFVHLYFNIIGTLVICALFYGSNLFINYGFLNDIVGPENIAVIHTAFNLLATAILLPFNKYLEKLACLTIKDKDEDSDVPFLDERFLNTPSVATERAKSLAEKMARLSEGTLLGALELVDHYDEKVAATIHENEDMIDSYEDVISTYLVKLSSKQPSADDNKTIQLILHTIGDFERISDHAVSIVKVAQEIHEKNISFSKEAKAGLAVMVDALREIINNATVAFVDNDLALASKVEPLEQVIDRLRDKLKDAHVKRLTNGTCTIELGFVFSDLITNIERVSDHCSNIAIGVIEINRNGYDAHEYLHELKNSDDIQYNADYKAYKQKYTLPKEALSVREVSVGVPVN</sequence>
<feature type="transmembrane region" description="Helical" evidence="6">
    <location>
        <begin position="86"/>
        <end position="107"/>
    </location>
</feature>
<gene>
    <name evidence="8" type="primary">phoU_1</name>
    <name evidence="8" type="ORF">RBATCC27255_00737</name>
</gene>
<feature type="transmembrane region" description="Helical" evidence="6">
    <location>
        <begin position="253"/>
        <end position="272"/>
    </location>
</feature>